<dbReference type="EnsemblPlants" id="PNT75515">
    <property type="protein sequence ID" value="PNT75515"/>
    <property type="gene ID" value="BRADI_1g33904v3"/>
</dbReference>
<dbReference type="Gramene" id="PNT75515">
    <property type="protein sequence ID" value="PNT75515"/>
    <property type="gene ID" value="BRADI_1g33904v3"/>
</dbReference>
<sequence>MHISAIAMLRVDMPSEEAVGKVVLGCCRCGQTQLPWRSTAAKLKLLQENYPHLHMIDSGEIITCFLASTMFSSPTSSSYTFFLLLPSDFFIISVGGMTPDRVLMTHFS</sequence>
<protein>
    <submittedName>
        <fullName evidence="1 2">Uncharacterized protein</fullName>
    </submittedName>
</protein>
<gene>
    <name evidence="1" type="ORF">BRADI_1g33904v3</name>
</gene>
<accession>A0A2K2DMK5</accession>
<reference evidence="1 2" key="1">
    <citation type="journal article" date="2010" name="Nature">
        <title>Genome sequencing and analysis of the model grass Brachypodium distachyon.</title>
        <authorList>
            <consortium name="International Brachypodium Initiative"/>
        </authorList>
    </citation>
    <scope>NUCLEOTIDE SEQUENCE [LARGE SCALE GENOMIC DNA]</scope>
    <source>
        <strain evidence="1 2">Bd21</strain>
    </source>
</reference>
<dbReference type="Proteomes" id="UP000008810">
    <property type="component" value="Chromosome 1"/>
</dbReference>
<dbReference type="InParanoid" id="A0A2K2DMK5"/>
<evidence type="ECO:0000313" key="1">
    <source>
        <dbReference type="EMBL" id="PNT75515.1"/>
    </source>
</evidence>
<keyword evidence="3" id="KW-1185">Reference proteome</keyword>
<organism evidence="1">
    <name type="scientific">Brachypodium distachyon</name>
    <name type="common">Purple false brome</name>
    <name type="synonym">Trachynia distachya</name>
    <dbReference type="NCBI Taxonomy" id="15368"/>
    <lineage>
        <taxon>Eukaryota</taxon>
        <taxon>Viridiplantae</taxon>
        <taxon>Streptophyta</taxon>
        <taxon>Embryophyta</taxon>
        <taxon>Tracheophyta</taxon>
        <taxon>Spermatophyta</taxon>
        <taxon>Magnoliopsida</taxon>
        <taxon>Liliopsida</taxon>
        <taxon>Poales</taxon>
        <taxon>Poaceae</taxon>
        <taxon>BOP clade</taxon>
        <taxon>Pooideae</taxon>
        <taxon>Stipodae</taxon>
        <taxon>Brachypodieae</taxon>
        <taxon>Brachypodium</taxon>
    </lineage>
</organism>
<name>A0A2K2DMK5_BRADI</name>
<reference evidence="2" key="3">
    <citation type="submission" date="2018-08" db="UniProtKB">
        <authorList>
            <consortium name="EnsemblPlants"/>
        </authorList>
    </citation>
    <scope>IDENTIFICATION</scope>
    <source>
        <strain evidence="2">cv. Bd21</strain>
    </source>
</reference>
<proteinExistence type="predicted"/>
<dbReference type="EMBL" id="CM000880">
    <property type="protein sequence ID" value="PNT75515.1"/>
    <property type="molecule type" value="Genomic_DNA"/>
</dbReference>
<evidence type="ECO:0000313" key="2">
    <source>
        <dbReference type="EnsemblPlants" id="PNT75515"/>
    </source>
</evidence>
<evidence type="ECO:0000313" key="3">
    <source>
        <dbReference type="Proteomes" id="UP000008810"/>
    </source>
</evidence>
<reference evidence="1" key="2">
    <citation type="submission" date="2017-06" db="EMBL/GenBank/DDBJ databases">
        <title>WGS assembly of Brachypodium distachyon.</title>
        <authorList>
            <consortium name="The International Brachypodium Initiative"/>
            <person name="Lucas S."/>
            <person name="Harmon-Smith M."/>
            <person name="Lail K."/>
            <person name="Tice H."/>
            <person name="Grimwood J."/>
            <person name="Bruce D."/>
            <person name="Barry K."/>
            <person name="Shu S."/>
            <person name="Lindquist E."/>
            <person name="Wang M."/>
            <person name="Pitluck S."/>
            <person name="Vogel J.P."/>
            <person name="Garvin D.F."/>
            <person name="Mockler T.C."/>
            <person name="Schmutz J."/>
            <person name="Rokhsar D."/>
            <person name="Bevan M.W."/>
        </authorList>
    </citation>
    <scope>NUCLEOTIDE SEQUENCE</scope>
    <source>
        <strain evidence="1">Bd21</strain>
    </source>
</reference>
<dbReference type="AlphaFoldDB" id="A0A2K2DMK5"/>